<evidence type="ECO:0000313" key="2">
    <source>
        <dbReference type="WBParaSite" id="EN70_6793"/>
    </source>
</evidence>
<protein>
    <submittedName>
        <fullName evidence="2">Uncharacterized protein</fullName>
    </submittedName>
</protein>
<name>A0A1I7VVQ0_LOALO</name>
<reference evidence="1" key="1">
    <citation type="submission" date="2012-04" db="EMBL/GenBank/DDBJ databases">
        <title>The Genome Sequence of Loa loa.</title>
        <authorList>
            <consortium name="The Broad Institute Genome Sequencing Platform"/>
            <consortium name="Broad Institute Genome Sequencing Center for Infectious Disease"/>
            <person name="Nutman T.B."/>
            <person name="Fink D.L."/>
            <person name="Russ C."/>
            <person name="Young S."/>
            <person name="Zeng Q."/>
            <person name="Gargeya S."/>
            <person name="Alvarado L."/>
            <person name="Berlin A."/>
            <person name="Chapman S.B."/>
            <person name="Chen Z."/>
            <person name="Freedman E."/>
            <person name="Gellesch M."/>
            <person name="Goldberg J."/>
            <person name="Griggs A."/>
            <person name="Gujja S."/>
            <person name="Heilman E.R."/>
            <person name="Heiman D."/>
            <person name="Howarth C."/>
            <person name="Mehta T."/>
            <person name="Neiman D."/>
            <person name="Pearson M."/>
            <person name="Roberts A."/>
            <person name="Saif S."/>
            <person name="Shea T."/>
            <person name="Shenoy N."/>
            <person name="Sisk P."/>
            <person name="Stolte C."/>
            <person name="Sykes S."/>
            <person name="White J."/>
            <person name="Yandava C."/>
            <person name="Haas B."/>
            <person name="Henn M.R."/>
            <person name="Nusbaum C."/>
            <person name="Birren B."/>
        </authorList>
    </citation>
    <scope>NUCLEOTIDE SEQUENCE [LARGE SCALE GENOMIC DNA]</scope>
</reference>
<organism evidence="1 2">
    <name type="scientific">Loa loa</name>
    <name type="common">Eye worm</name>
    <name type="synonym">Filaria loa</name>
    <dbReference type="NCBI Taxonomy" id="7209"/>
    <lineage>
        <taxon>Eukaryota</taxon>
        <taxon>Metazoa</taxon>
        <taxon>Ecdysozoa</taxon>
        <taxon>Nematoda</taxon>
        <taxon>Chromadorea</taxon>
        <taxon>Rhabditida</taxon>
        <taxon>Spirurina</taxon>
        <taxon>Spiruromorpha</taxon>
        <taxon>Filarioidea</taxon>
        <taxon>Onchocercidae</taxon>
        <taxon>Loa</taxon>
    </lineage>
</organism>
<sequence length="110" mass="12762">MCRKGRKEEGDKYADMVDDNKGLLNLINDGQKAIITLDMYKDEFEPAVQRLQQSKINYEPFQQKEPSQMSQQIANLPQLPLPTFSGDPKLWREFWSSFDASVHLQKISDI</sequence>
<reference evidence="2" key="2">
    <citation type="submission" date="2016-11" db="UniProtKB">
        <authorList>
            <consortium name="WormBaseParasite"/>
        </authorList>
    </citation>
    <scope>IDENTIFICATION</scope>
</reference>
<dbReference type="WBParaSite" id="EN70_6793">
    <property type="protein sequence ID" value="EN70_6793"/>
    <property type="gene ID" value="EN70_6793"/>
</dbReference>
<proteinExistence type="predicted"/>
<evidence type="ECO:0000313" key="1">
    <source>
        <dbReference type="Proteomes" id="UP000095285"/>
    </source>
</evidence>
<dbReference type="Proteomes" id="UP000095285">
    <property type="component" value="Unassembled WGS sequence"/>
</dbReference>
<dbReference type="AlphaFoldDB" id="A0A1I7VVQ0"/>
<accession>A0A1I7VVQ0</accession>
<keyword evidence="1" id="KW-1185">Reference proteome</keyword>